<keyword evidence="8" id="KW-1185">Reference proteome</keyword>
<keyword evidence="3" id="KW-0805">Transcription regulation</keyword>
<dbReference type="PANTHER" id="PTHR23098">
    <property type="entry name" value="AGAP001331-PA-RELATED"/>
    <property type="match status" value="1"/>
</dbReference>
<dbReference type="InterPro" id="IPR028002">
    <property type="entry name" value="Myb_DNA-bind_5"/>
</dbReference>
<keyword evidence="7" id="KW-0238">DNA-binding</keyword>
<evidence type="ECO:0000256" key="5">
    <source>
        <dbReference type="ARBA" id="ARBA00025466"/>
    </source>
</evidence>
<evidence type="ECO:0000256" key="1">
    <source>
        <dbReference type="ARBA" id="ARBA00011764"/>
    </source>
</evidence>
<comment type="function">
    <text evidence="5">Involved in transvection phenomena (= synapsis-dependent gene expression), where the synaptic pairing of chromosomes carrying genes with which zeste interacts influences the expression of these genes. Zeste binds to DNA and stimulates transcription from a nearby promoter.</text>
</comment>
<evidence type="ECO:0000256" key="4">
    <source>
        <dbReference type="ARBA" id="ARBA00023163"/>
    </source>
</evidence>
<name>A0AAW1K0S7_POPJA</name>
<organism evidence="7 8">
    <name type="scientific">Popillia japonica</name>
    <name type="common">Japanese beetle</name>
    <dbReference type="NCBI Taxonomy" id="7064"/>
    <lineage>
        <taxon>Eukaryota</taxon>
        <taxon>Metazoa</taxon>
        <taxon>Ecdysozoa</taxon>
        <taxon>Arthropoda</taxon>
        <taxon>Hexapoda</taxon>
        <taxon>Insecta</taxon>
        <taxon>Pterygota</taxon>
        <taxon>Neoptera</taxon>
        <taxon>Endopterygota</taxon>
        <taxon>Coleoptera</taxon>
        <taxon>Polyphaga</taxon>
        <taxon>Scarabaeiformia</taxon>
        <taxon>Scarabaeidae</taxon>
        <taxon>Rutelinae</taxon>
        <taxon>Popillia</taxon>
    </lineage>
</organism>
<feature type="domain" description="Myb/SANT-like DNA-binding" evidence="6">
    <location>
        <begin position="6"/>
        <end position="81"/>
    </location>
</feature>
<keyword evidence="4" id="KW-0804">Transcription</keyword>
<reference evidence="7 8" key="1">
    <citation type="journal article" date="2024" name="BMC Genomics">
        <title>De novo assembly and annotation of Popillia japonica's genome with initial clues to its potential as an invasive pest.</title>
        <authorList>
            <person name="Cucini C."/>
            <person name="Boschi S."/>
            <person name="Funari R."/>
            <person name="Cardaioli E."/>
            <person name="Iannotti N."/>
            <person name="Marturano G."/>
            <person name="Paoli F."/>
            <person name="Bruttini M."/>
            <person name="Carapelli A."/>
            <person name="Frati F."/>
            <person name="Nardi F."/>
        </authorList>
    </citation>
    <scope>NUCLEOTIDE SEQUENCE [LARGE SCALE GENOMIC DNA]</scope>
    <source>
        <strain evidence="7">DMR45628</strain>
    </source>
</reference>
<dbReference type="PANTHER" id="PTHR23098:SF16">
    <property type="entry name" value="REGULATORY PROTEIN ZESTE"/>
    <property type="match status" value="1"/>
</dbReference>
<sequence>MFKQRSATIKNAQKEAPLEFVQQHPNLQSGRFTKDFTFKKGQQLWELISEILNSMLEGAVKDWRHWRKTWQDMKKNTKAKAVEVKKYAIGTIGTGGGEPSKILLNAIDNKIMDIISPTLTEGLETVSETQAQFEYEDKENMDTINDNTIPVEVISEVVDVVEDHTYNMPEISNRYTSNTHVHPIPRISKTKRLETSLKLTNQLVKGVEKKVDITEAYYETKKEYYQHRIEYEKNKLKLLEVQNNIASKVLEVLNHIVKDQ</sequence>
<dbReference type="GO" id="GO:0003677">
    <property type="term" value="F:DNA binding"/>
    <property type="evidence" value="ECO:0007669"/>
    <property type="project" value="UniProtKB-KW"/>
</dbReference>
<protein>
    <recommendedName>
        <fullName evidence="2">Regulatory protein zeste</fullName>
    </recommendedName>
</protein>
<evidence type="ECO:0000256" key="2">
    <source>
        <dbReference type="ARBA" id="ARBA00016807"/>
    </source>
</evidence>
<proteinExistence type="predicted"/>
<dbReference type="GO" id="GO:0005634">
    <property type="term" value="C:nucleus"/>
    <property type="evidence" value="ECO:0007669"/>
    <property type="project" value="TreeGrafter"/>
</dbReference>
<gene>
    <name evidence="7" type="ORF">QE152_g25239</name>
</gene>
<evidence type="ECO:0000313" key="7">
    <source>
        <dbReference type="EMBL" id="KAK9711825.1"/>
    </source>
</evidence>
<evidence type="ECO:0000256" key="3">
    <source>
        <dbReference type="ARBA" id="ARBA00023015"/>
    </source>
</evidence>
<comment type="caution">
    <text evidence="7">The sequence shown here is derived from an EMBL/GenBank/DDBJ whole genome shotgun (WGS) entry which is preliminary data.</text>
</comment>
<comment type="subunit">
    <text evidence="1">Self-associates forming complexes of several hundred monomers.</text>
</comment>
<accession>A0AAW1K0S7</accession>
<evidence type="ECO:0000313" key="8">
    <source>
        <dbReference type="Proteomes" id="UP001458880"/>
    </source>
</evidence>
<dbReference type="Proteomes" id="UP001458880">
    <property type="component" value="Unassembled WGS sequence"/>
</dbReference>
<dbReference type="EMBL" id="JASPKY010000272">
    <property type="protein sequence ID" value="KAK9711825.1"/>
    <property type="molecule type" value="Genomic_DNA"/>
</dbReference>
<dbReference type="AlphaFoldDB" id="A0AAW1K0S7"/>
<evidence type="ECO:0000259" key="6">
    <source>
        <dbReference type="Pfam" id="PF13873"/>
    </source>
</evidence>
<dbReference type="Pfam" id="PF13873">
    <property type="entry name" value="Myb_DNA-bind_5"/>
    <property type="match status" value="1"/>
</dbReference>